<dbReference type="PANTHER" id="PTHR21343">
    <property type="entry name" value="DETHIOBIOTIN SYNTHETASE"/>
    <property type="match status" value="1"/>
</dbReference>
<dbReference type="GO" id="GO:0003824">
    <property type="term" value="F:catalytic activity"/>
    <property type="evidence" value="ECO:0007669"/>
    <property type="project" value="InterPro"/>
</dbReference>
<dbReference type="SUPFAM" id="SSF52540">
    <property type="entry name" value="P-loop containing nucleoside triphosphate hydrolases"/>
    <property type="match status" value="1"/>
</dbReference>
<dbReference type="PANTHER" id="PTHR21343:SF1">
    <property type="entry name" value="COBYRIC ACID SYNTHASE"/>
    <property type="match status" value="1"/>
</dbReference>
<comment type="function">
    <text evidence="4">Catalyzes amidations at positions B, D, E, and G on adenosylcobyrinic A,C-diamide. NH(2) groups are provided by glutamine, and one molecule of ATP is hydrogenolyzed for each amidation.</text>
</comment>
<name>A0A1H9CG82_9LACT</name>
<evidence type="ECO:0000259" key="6">
    <source>
        <dbReference type="Pfam" id="PF07685"/>
    </source>
</evidence>
<evidence type="ECO:0000256" key="4">
    <source>
        <dbReference type="HAMAP-Rule" id="MF_00028"/>
    </source>
</evidence>
<dbReference type="InterPro" id="IPR004459">
    <property type="entry name" value="CobQ_synth"/>
</dbReference>
<gene>
    <name evidence="4" type="primary">cobQ</name>
    <name evidence="7" type="ORF">SAMN04488558_10422</name>
</gene>
<evidence type="ECO:0000256" key="1">
    <source>
        <dbReference type="ARBA" id="ARBA00004953"/>
    </source>
</evidence>
<dbReference type="InterPro" id="IPR027417">
    <property type="entry name" value="P-loop_NTPase"/>
</dbReference>
<dbReference type="RefSeq" id="WP_092571117.1">
    <property type="nucleotide sequence ID" value="NZ_FOEN01000004.1"/>
</dbReference>
<reference evidence="7 8" key="1">
    <citation type="submission" date="2016-10" db="EMBL/GenBank/DDBJ databases">
        <authorList>
            <person name="de Groot N.N."/>
        </authorList>
    </citation>
    <scope>NUCLEOTIDE SEQUENCE [LARGE SCALE GENOMIC DNA]</scope>
    <source>
        <strain evidence="7 8">DSM 15695</strain>
    </source>
</reference>
<dbReference type="NCBIfam" id="TIGR00313">
    <property type="entry name" value="cobQ"/>
    <property type="match status" value="1"/>
</dbReference>
<dbReference type="InterPro" id="IPR011698">
    <property type="entry name" value="GATase_3"/>
</dbReference>
<dbReference type="GO" id="GO:0009236">
    <property type="term" value="P:cobalamin biosynthetic process"/>
    <property type="evidence" value="ECO:0007669"/>
    <property type="project" value="UniProtKB-UniRule"/>
</dbReference>
<dbReference type="Gene3D" id="3.40.50.880">
    <property type="match status" value="1"/>
</dbReference>
<dbReference type="GO" id="GO:0015420">
    <property type="term" value="F:ABC-type vitamin B12 transporter activity"/>
    <property type="evidence" value="ECO:0007669"/>
    <property type="project" value="UniProtKB-UniRule"/>
</dbReference>
<dbReference type="Pfam" id="PF07685">
    <property type="entry name" value="GATase_3"/>
    <property type="match status" value="1"/>
</dbReference>
<dbReference type="PROSITE" id="PS51274">
    <property type="entry name" value="GATASE_COBBQ"/>
    <property type="match status" value="1"/>
</dbReference>
<feature type="domain" description="CobQ/CobB/MinD/ParA nucleotide binding" evidence="5">
    <location>
        <begin position="7"/>
        <end position="230"/>
    </location>
</feature>
<comment type="similarity">
    <text evidence="4">Belongs to the CobB/CobQ family. CobQ subfamily.</text>
</comment>
<dbReference type="Proteomes" id="UP000198833">
    <property type="component" value="Unassembled WGS sequence"/>
</dbReference>
<evidence type="ECO:0000256" key="2">
    <source>
        <dbReference type="ARBA" id="ARBA00022573"/>
    </source>
</evidence>
<dbReference type="Pfam" id="PF01656">
    <property type="entry name" value="CbiA"/>
    <property type="match status" value="1"/>
</dbReference>
<evidence type="ECO:0000313" key="8">
    <source>
        <dbReference type="Proteomes" id="UP000198833"/>
    </source>
</evidence>
<dbReference type="EMBL" id="FOEN01000004">
    <property type="protein sequence ID" value="SEQ00051.1"/>
    <property type="molecule type" value="Genomic_DNA"/>
</dbReference>
<protein>
    <recommendedName>
        <fullName evidence="4">Cobyric acid synthase</fullName>
    </recommendedName>
</protein>
<dbReference type="OrthoDB" id="9808302at2"/>
<evidence type="ECO:0000256" key="3">
    <source>
        <dbReference type="ARBA" id="ARBA00022962"/>
    </source>
</evidence>
<keyword evidence="2 4" id="KW-0169">Cobalamin biosynthesis</keyword>
<sequence>MKMAKRIMIQGTSSDAGKSLIAAGLCRILSKKGYKVFPFKSQNMALNSYITASGDEMSRAQVVQAEAANRIPEARMNPILLRPVGEAQSEVVILGKQIANTSAAEYYDYKIKLKPMISDIFNEISVENDVIIIEGAGSPAEINLNDHDIVNMGMAEIANSPVILVADIDRGGVFAQIYGTIALMNEKDRQRIKGVIINKFRGDINLLKSGIEMIEDLIKIPIIGVVPYISLNIDSEDSLALNYVSQNKQKEKDINLAILMLSKMSNFSEFQSLQIYHDISVRYIKKFEQLGTPDVLVIPGTEDMKESLSYFRKFIPSINNLIKQGTRIIAINSGMALLGESIYQGNDFLGQGIGVMKKRMELIKEKKIKQVVTENNIEGFHGYLTKRISFELNDGFSVFIHGDNYQDGFAAENYQIIGTQLNGLFQNQNWCREYFNQIRQQKGLQPLDVPETSYEELKNLEYDRLAHHLEKHLDMTFLYNVIGFGED</sequence>
<dbReference type="SUPFAM" id="SSF52317">
    <property type="entry name" value="Class I glutamine amidotransferase-like"/>
    <property type="match status" value="1"/>
</dbReference>
<dbReference type="AlphaFoldDB" id="A0A1H9CG82"/>
<dbReference type="CDD" id="cd05389">
    <property type="entry name" value="CobQ_N"/>
    <property type="match status" value="1"/>
</dbReference>
<dbReference type="InterPro" id="IPR029062">
    <property type="entry name" value="Class_I_gatase-like"/>
</dbReference>
<keyword evidence="8" id="KW-1185">Reference proteome</keyword>
<evidence type="ECO:0000313" key="7">
    <source>
        <dbReference type="EMBL" id="SEQ00051.1"/>
    </source>
</evidence>
<dbReference type="HAMAP" id="MF_00028">
    <property type="entry name" value="CobQ"/>
    <property type="match status" value="1"/>
</dbReference>
<dbReference type="UniPathway" id="UPA00148"/>
<comment type="caution">
    <text evidence="4">Lacks conserved residue(s) required for the propagation of feature annotation.</text>
</comment>
<dbReference type="InterPro" id="IPR002586">
    <property type="entry name" value="CobQ/CobB/MinD/ParA_Nub-bd_dom"/>
</dbReference>
<accession>A0A1H9CG82</accession>
<dbReference type="InterPro" id="IPR047045">
    <property type="entry name" value="CobQ_N"/>
</dbReference>
<organism evidence="7 8">
    <name type="scientific">Ignavigranum ruoffiae</name>
    <dbReference type="NCBI Taxonomy" id="89093"/>
    <lineage>
        <taxon>Bacteria</taxon>
        <taxon>Bacillati</taxon>
        <taxon>Bacillota</taxon>
        <taxon>Bacilli</taxon>
        <taxon>Lactobacillales</taxon>
        <taxon>Aerococcaceae</taxon>
        <taxon>Ignavigranum</taxon>
    </lineage>
</organism>
<keyword evidence="3 4" id="KW-0315">Glutamine amidotransferase</keyword>
<proteinExistence type="inferred from homology"/>
<dbReference type="Gene3D" id="3.40.50.300">
    <property type="entry name" value="P-loop containing nucleotide triphosphate hydrolases"/>
    <property type="match status" value="1"/>
</dbReference>
<dbReference type="STRING" id="89093.SAMN04488558_10422"/>
<comment type="pathway">
    <text evidence="1 4">Cofactor biosynthesis; adenosylcobalamin biosynthesis.</text>
</comment>
<evidence type="ECO:0000259" key="5">
    <source>
        <dbReference type="Pfam" id="PF01656"/>
    </source>
</evidence>
<feature type="domain" description="CobB/CobQ-like glutamine amidotransferase" evidence="6">
    <location>
        <begin position="256"/>
        <end position="430"/>
    </location>
</feature>
<dbReference type="NCBIfam" id="NF001989">
    <property type="entry name" value="PRK00784.1"/>
    <property type="match status" value="1"/>
</dbReference>